<dbReference type="SUPFAM" id="SSF53383">
    <property type="entry name" value="PLP-dependent transferases"/>
    <property type="match status" value="1"/>
</dbReference>
<protein>
    <recommendedName>
        <fullName evidence="5">Cystathionine gamma-synthase</fullName>
    </recommendedName>
</protein>
<accession>A0A9W8TJU5</accession>
<proteinExistence type="predicted"/>
<dbReference type="InterPro" id="IPR015421">
    <property type="entry name" value="PyrdxlP-dep_Trfase_major"/>
</dbReference>
<evidence type="ECO:0008006" key="5">
    <source>
        <dbReference type="Google" id="ProtNLM"/>
    </source>
</evidence>
<keyword evidence="4" id="KW-1185">Reference proteome</keyword>
<gene>
    <name evidence="3" type="ORF">NPX13_g8027</name>
</gene>
<evidence type="ECO:0000256" key="1">
    <source>
        <dbReference type="ARBA" id="ARBA00001933"/>
    </source>
</evidence>
<sequence length="654" mass="72532">MANPTTARPEIKAPDVGIFKGELERAKLLDDFVGHDRIPPNVVDNASEVLGHCGNGRGGQEVTILFQRYDATGSMDSSLLTRPTTSEILDARDDLGDSVLITLGLGQAVPPANRHSITVHMPTWADVERYGDDSTSLIAGFQNVYPRMRPNDDIARLASATLDYIKAAEDVGCLIFSSRQSAEECVAYAVSDKRVSPDKPPVPVDQISIRSFVAQDRFFTVFFPHRSRLTLSGFWSTPGVGISSHFAAANLLHVSELREVSVAEPDDTAPVHFEGPTHQCLRERIVHLLNRATLDSNPQPSSDDVYFFPTGMAAIYKPHSYMLSLGPGTTVLFGMAFMNTLTLFEELAHEYRFFGLGTDEDLSELESFLQKEHDEGRIVRAIWTEFPANPILTTPNLKKLRALADQYDIILAVDETVGSFSNVDISSVADVISTSLTKSFNGYADVIAGSAILNRSSRRYNDLKSLFDQYYVPELYIDDAETIERNSRDYLSRTLRLNDNAKSIAEFLHSRAEDPRSAVLKVYYPSLNPSGVYYKQFMRRATDDFSPGYGCLLNVEFDDLPSAAAFYDRLNLYKGPHLGAPFTLVFAYTMCAYKKRLDWAAQYGLRPTQIRVSAGLETEQGLIEEFKLAVEAAGRVKASVFTSTESAASGMERD</sequence>
<dbReference type="VEuPathDB" id="FungiDB:F4678DRAFT_180554"/>
<name>A0A9W8TJU5_9PEZI</name>
<organism evidence="3 4">
    <name type="scientific">Xylaria arbuscula</name>
    <dbReference type="NCBI Taxonomy" id="114810"/>
    <lineage>
        <taxon>Eukaryota</taxon>
        <taxon>Fungi</taxon>
        <taxon>Dikarya</taxon>
        <taxon>Ascomycota</taxon>
        <taxon>Pezizomycotina</taxon>
        <taxon>Sordariomycetes</taxon>
        <taxon>Xylariomycetidae</taxon>
        <taxon>Xylariales</taxon>
        <taxon>Xylariaceae</taxon>
        <taxon>Xylaria</taxon>
    </lineage>
</organism>
<evidence type="ECO:0000313" key="4">
    <source>
        <dbReference type="Proteomes" id="UP001148614"/>
    </source>
</evidence>
<dbReference type="InterPro" id="IPR015422">
    <property type="entry name" value="PyrdxlP-dep_Trfase_small"/>
</dbReference>
<dbReference type="EMBL" id="JANPWZ010001689">
    <property type="protein sequence ID" value="KAJ3563923.1"/>
    <property type="molecule type" value="Genomic_DNA"/>
</dbReference>
<comment type="caution">
    <text evidence="3">The sequence shown here is derived from an EMBL/GenBank/DDBJ whole genome shotgun (WGS) entry which is preliminary data.</text>
</comment>
<dbReference type="GO" id="GO:0003962">
    <property type="term" value="F:cystathionine gamma-synthase activity"/>
    <property type="evidence" value="ECO:0007669"/>
    <property type="project" value="TreeGrafter"/>
</dbReference>
<keyword evidence="2" id="KW-0663">Pyridoxal phosphate</keyword>
<dbReference type="PANTHER" id="PTHR42699:SF1">
    <property type="entry name" value="CYSTATHIONINE GAMMA-SYNTHASE-RELATED"/>
    <property type="match status" value="1"/>
</dbReference>
<evidence type="ECO:0000256" key="2">
    <source>
        <dbReference type="ARBA" id="ARBA00022898"/>
    </source>
</evidence>
<dbReference type="AlphaFoldDB" id="A0A9W8TJU5"/>
<dbReference type="Proteomes" id="UP001148614">
    <property type="component" value="Unassembled WGS sequence"/>
</dbReference>
<dbReference type="GO" id="GO:0030170">
    <property type="term" value="F:pyridoxal phosphate binding"/>
    <property type="evidence" value="ECO:0007669"/>
    <property type="project" value="InterPro"/>
</dbReference>
<dbReference type="PANTHER" id="PTHR42699">
    <property type="match status" value="1"/>
</dbReference>
<dbReference type="InterPro" id="IPR015424">
    <property type="entry name" value="PyrdxlP-dep_Trfase"/>
</dbReference>
<dbReference type="InterPro" id="IPR000277">
    <property type="entry name" value="Cys/Met-Metab_PyrdxlP-dep_enz"/>
</dbReference>
<evidence type="ECO:0000313" key="3">
    <source>
        <dbReference type="EMBL" id="KAJ3563923.1"/>
    </source>
</evidence>
<dbReference type="Gene3D" id="3.40.640.10">
    <property type="entry name" value="Type I PLP-dependent aspartate aminotransferase-like (Major domain)"/>
    <property type="match status" value="1"/>
</dbReference>
<dbReference type="Pfam" id="PF01053">
    <property type="entry name" value="Cys_Met_Meta_PP"/>
    <property type="match status" value="1"/>
</dbReference>
<dbReference type="InterPro" id="IPR051750">
    <property type="entry name" value="Trans-sulfuration_enzymes"/>
</dbReference>
<dbReference type="Gene3D" id="3.90.1150.10">
    <property type="entry name" value="Aspartate Aminotransferase, domain 1"/>
    <property type="match status" value="1"/>
</dbReference>
<dbReference type="GO" id="GO:0019346">
    <property type="term" value="P:transsulfuration"/>
    <property type="evidence" value="ECO:0007669"/>
    <property type="project" value="InterPro"/>
</dbReference>
<reference evidence="3" key="1">
    <citation type="submission" date="2022-07" db="EMBL/GenBank/DDBJ databases">
        <title>Genome Sequence of Xylaria arbuscula.</title>
        <authorList>
            <person name="Buettner E."/>
        </authorList>
    </citation>
    <scope>NUCLEOTIDE SEQUENCE</scope>
    <source>
        <strain evidence="3">VT107</strain>
    </source>
</reference>
<comment type="cofactor">
    <cofactor evidence="1">
        <name>pyridoxal 5'-phosphate</name>
        <dbReference type="ChEBI" id="CHEBI:597326"/>
    </cofactor>
</comment>